<sequence length="143" mass="15755">MTWKTHPLTRKASAFAKRCIGHGAEALPWKEILRRVLRRLMRHAKGFPGVLPVARWLRACFPGLWQRTAGRVLSAASDRQPSEYAGQFDFSGRSHTIPIASLLAVASAEPVDPGFLSMNGTPDDTQALLDAIQRELDAVLPGR</sequence>
<name>A0A5M8A901_9BURK</name>
<keyword evidence="2" id="KW-1185">Reference proteome</keyword>
<evidence type="ECO:0000313" key="1">
    <source>
        <dbReference type="EMBL" id="KAA6119149.1"/>
    </source>
</evidence>
<comment type="caution">
    <text evidence="1">The sequence shown here is derived from an EMBL/GenBank/DDBJ whole genome shotgun (WGS) entry which is preliminary data.</text>
</comment>
<dbReference type="AlphaFoldDB" id="A0A5M8A901"/>
<evidence type="ECO:0000313" key="2">
    <source>
        <dbReference type="Proteomes" id="UP000324324"/>
    </source>
</evidence>
<gene>
    <name evidence="1" type="ORF">F1599_20960</name>
</gene>
<organism evidence="1 2">
    <name type="scientific">Cupriavidus cauae</name>
    <dbReference type="NCBI Taxonomy" id="2608999"/>
    <lineage>
        <taxon>Bacteria</taxon>
        <taxon>Pseudomonadati</taxon>
        <taxon>Pseudomonadota</taxon>
        <taxon>Betaproteobacteria</taxon>
        <taxon>Burkholderiales</taxon>
        <taxon>Burkholderiaceae</taxon>
        <taxon>Cupriavidus</taxon>
    </lineage>
</organism>
<protein>
    <submittedName>
        <fullName evidence="1">Uncharacterized protein</fullName>
    </submittedName>
</protein>
<dbReference type="RefSeq" id="WP_150084347.1">
    <property type="nucleotide sequence ID" value="NZ_VWRN01000053.1"/>
</dbReference>
<accession>A0A5M8A901</accession>
<dbReference type="Proteomes" id="UP000324324">
    <property type="component" value="Unassembled WGS sequence"/>
</dbReference>
<reference evidence="1 2" key="1">
    <citation type="submission" date="2019-09" db="EMBL/GenBank/DDBJ databases">
        <title>Isolation of a novel species in the genus Cupriavidus from patients with sepsis using whole genome sequencing.</title>
        <authorList>
            <person name="Kweon O.J."/>
            <person name="Lee M.-K."/>
        </authorList>
    </citation>
    <scope>NUCLEOTIDE SEQUENCE [LARGE SCALE GENOMIC DNA]</scope>
    <source>
        <strain evidence="1 2">MKL-01</strain>
    </source>
</reference>
<proteinExistence type="predicted"/>
<dbReference type="EMBL" id="VWRN01000053">
    <property type="protein sequence ID" value="KAA6119149.1"/>
    <property type="molecule type" value="Genomic_DNA"/>
</dbReference>